<evidence type="ECO:0000313" key="2">
    <source>
        <dbReference type="EMBL" id="MFC3886205.1"/>
    </source>
</evidence>
<dbReference type="EMBL" id="JBHRZT010000072">
    <property type="protein sequence ID" value="MFC3886205.1"/>
    <property type="molecule type" value="Genomic_DNA"/>
</dbReference>
<name>A0ABV8B8V0_9BACI</name>
<protein>
    <submittedName>
        <fullName evidence="2">Uncharacterized protein</fullName>
    </submittedName>
</protein>
<evidence type="ECO:0000256" key="1">
    <source>
        <dbReference type="SAM" id="Phobius"/>
    </source>
</evidence>
<organism evidence="2 3">
    <name type="scientific">Bacillus songklensis</name>
    <dbReference type="NCBI Taxonomy" id="1069116"/>
    <lineage>
        <taxon>Bacteria</taxon>
        <taxon>Bacillati</taxon>
        <taxon>Bacillota</taxon>
        <taxon>Bacilli</taxon>
        <taxon>Bacillales</taxon>
        <taxon>Bacillaceae</taxon>
        <taxon>Bacillus</taxon>
    </lineage>
</organism>
<evidence type="ECO:0000313" key="3">
    <source>
        <dbReference type="Proteomes" id="UP001595752"/>
    </source>
</evidence>
<proteinExistence type="predicted"/>
<comment type="caution">
    <text evidence="2">The sequence shown here is derived from an EMBL/GenBank/DDBJ whole genome shotgun (WGS) entry which is preliminary data.</text>
</comment>
<dbReference type="Proteomes" id="UP001595752">
    <property type="component" value="Unassembled WGS sequence"/>
</dbReference>
<keyword evidence="1" id="KW-0812">Transmembrane</keyword>
<feature type="transmembrane region" description="Helical" evidence="1">
    <location>
        <begin position="12"/>
        <end position="30"/>
    </location>
</feature>
<dbReference type="RefSeq" id="WP_377918574.1">
    <property type="nucleotide sequence ID" value="NZ_JBHRZT010000072.1"/>
</dbReference>
<sequence length="90" mass="10108">MDKQLKPTIFSLAYELIFIMIYFLNILPRMNSLIATLYWLSAGSVGVITGLMVVFNQKLEKLPLYLAIVTGGIGFVLLAMLYMAIMVTSR</sequence>
<feature type="transmembrane region" description="Helical" evidence="1">
    <location>
        <begin position="36"/>
        <end position="55"/>
    </location>
</feature>
<feature type="transmembrane region" description="Helical" evidence="1">
    <location>
        <begin position="62"/>
        <end position="85"/>
    </location>
</feature>
<accession>A0ABV8B8V0</accession>
<reference evidence="3" key="1">
    <citation type="journal article" date="2019" name="Int. J. Syst. Evol. Microbiol.">
        <title>The Global Catalogue of Microorganisms (GCM) 10K type strain sequencing project: providing services to taxonomists for standard genome sequencing and annotation.</title>
        <authorList>
            <consortium name="The Broad Institute Genomics Platform"/>
            <consortium name="The Broad Institute Genome Sequencing Center for Infectious Disease"/>
            <person name="Wu L."/>
            <person name="Ma J."/>
        </authorList>
    </citation>
    <scope>NUCLEOTIDE SEQUENCE [LARGE SCALE GENOMIC DNA]</scope>
    <source>
        <strain evidence="3">CCUG 61889</strain>
    </source>
</reference>
<keyword evidence="3" id="KW-1185">Reference proteome</keyword>
<gene>
    <name evidence="2" type="ORF">ACFOU2_23040</name>
</gene>
<keyword evidence="1" id="KW-1133">Transmembrane helix</keyword>
<keyword evidence="1" id="KW-0472">Membrane</keyword>